<dbReference type="InterPro" id="IPR006977">
    <property type="entry name" value="Yip1_dom"/>
</dbReference>
<comment type="subcellular location">
    <subcellularLocation>
        <location evidence="1">Membrane</location>
        <topology evidence="1">Multi-pass membrane protein</topology>
    </subcellularLocation>
</comment>
<dbReference type="InterPro" id="IPR011042">
    <property type="entry name" value="6-blade_b-propeller_TolB-like"/>
</dbReference>
<dbReference type="STRING" id="1033810.HLPCO_000672"/>
<dbReference type="Pfam" id="PF04893">
    <property type="entry name" value="Yip1"/>
    <property type="match status" value="1"/>
</dbReference>
<feature type="transmembrane region" description="Helical" evidence="5">
    <location>
        <begin position="662"/>
        <end position="682"/>
    </location>
</feature>
<evidence type="ECO:0000256" key="3">
    <source>
        <dbReference type="ARBA" id="ARBA00022989"/>
    </source>
</evidence>
<dbReference type="GO" id="GO:0016020">
    <property type="term" value="C:membrane"/>
    <property type="evidence" value="ECO:0007669"/>
    <property type="project" value="UniProtKB-SubCell"/>
</dbReference>
<dbReference type="Gene3D" id="1.25.40.10">
    <property type="entry name" value="Tetratricopeptide repeat domain"/>
    <property type="match status" value="1"/>
</dbReference>
<dbReference type="InParanoid" id="U2EDK4"/>
<evidence type="ECO:0000256" key="5">
    <source>
        <dbReference type="SAM" id="Phobius"/>
    </source>
</evidence>
<dbReference type="PANTHER" id="PTHR24104:SF25">
    <property type="entry name" value="PROTEIN LIN-41"/>
    <property type="match status" value="1"/>
</dbReference>
<feature type="chain" id="PRO_5004625732" evidence="6">
    <location>
        <begin position="32"/>
        <end position="703"/>
    </location>
</feature>
<dbReference type="GO" id="GO:0061630">
    <property type="term" value="F:ubiquitin protein ligase activity"/>
    <property type="evidence" value="ECO:0007669"/>
    <property type="project" value="TreeGrafter"/>
</dbReference>
<keyword evidence="2 5" id="KW-0812">Transmembrane</keyword>
<feature type="signal peptide" evidence="6">
    <location>
        <begin position="1"/>
        <end position="31"/>
    </location>
</feature>
<dbReference type="Gene3D" id="2.120.10.30">
    <property type="entry name" value="TolB, C-terminal domain"/>
    <property type="match status" value="2"/>
</dbReference>
<organism evidence="8 9">
    <name type="scientific">Haloplasma contractile SSD-17B</name>
    <dbReference type="NCBI Taxonomy" id="1033810"/>
    <lineage>
        <taxon>Bacteria</taxon>
        <taxon>Bacillati</taxon>
        <taxon>Mycoplasmatota</taxon>
        <taxon>Mollicutes</taxon>
        <taxon>Haloplasmatales</taxon>
        <taxon>Haloplasmataceae</taxon>
        <taxon>Haloplasma</taxon>
    </lineage>
</organism>
<feature type="transmembrane region" description="Helical" evidence="5">
    <location>
        <begin position="529"/>
        <end position="548"/>
    </location>
</feature>
<accession>U2EDK4</accession>
<dbReference type="Proteomes" id="UP000005707">
    <property type="component" value="Unassembled WGS sequence"/>
</dbReference>
<keyword evidence="6" id="KW-0732">Signal</keyword>
<evidence type="ECO:0000256" key="4">
    <source>
        <dbReference type="ARBA" id="ARBA00023136"/>
    </source>
</evidence>
<reference evidence="8 9" key="2">
    <citation type="journal article" date="2013" name="PLoS ONE">
        <title>INDIGO - INtegrated Data Warehouse of MIcrobial GenOmes with Examples from the Red Sea Extremophiles.</title>
        <authorList>
            <person name="Alam I."/>
            <person name="Antunes A."/>
            <person name="Kamau A.A."/>
            <person name="Ba Alawi W."/>
            <person name="Kalkatawi M."/>
            <person name="Stingl U."/>
            <person name="Bajic V.B."/>
        </authorList>
    </citation>
    <scope>NUCLEOTIDE SEQUENCE [LARGE SCALE GENOMIC DNA]</scope>
    <source>
        <strain evidence="8 9">SSD-17B</strain>
    </source>
</reference>
<dbReference type="GO" id="GO:0000209">
    <property type="term" value="P:protein polyubiquitination"/>
    <property type="evidence" value="ECO:0007669"/>
    <property type="project" value="TreeGrafter"/>
</dbReference>
<reference evidence="8 9" key="1">
    <citation type="journal article" date="2011" name="J. Bacteriol.">
        <title>Genome sequence of Haloplasma contractile, an unusual contractile bacterium from a deep-sea anoxic brine lake.</title>
        <authorList>
            <person name="Antunes A."/>
            <person name="Alam I."/>
            <person name="El Dorry H."/>
            <person name="Siam R."/>
            <person name="Robertson A."/>
            <person name="Bajic V.B."/>
            <person name="Stingl U."/>
        </authorList>
    </citation>
    <scope>NUCLEOTIDE SEQUENCE [LARGE SCALE GENOMIC DNA]</scope>
    <source>
        <strain evidence="8 9">SSD-17B</strain>
    </source>
</reference>
<dbReference type="SUPFAM" id="SSF101898">
    <property type="entry name" value="NHL repeat"/>
    <property type="match status" value="1"/>
</dbReference>
<dbReference type="PANTHER" id="PTHR24104">
    <property type="entry name" value="E3 UBIQUITIN-PROTEIN LIGASE NHLRC1-RELATED"/>
    <property type="match status" value="1"/>
</dbReference>
<dbReference type="GO" id="GO:0008270">
    <property type="term" value="F:zinc ion binding"/>
    <property type="evidence" value="ECO:0007669"/>
    <property type="project" value="UniProtKB-KW"/>
</dbReference>
<feature type="transmembrane region" description="Helical" evidence="5">
    <location>
        <begin position="629"/>
        <end position="650"/>
    </location>
</feature>
<evidence type="ECO:0000313" key="8">
    <source>
        <dbReference type="EMBL" id="ERJ13063.1"/>
    </source>
</evidence>
<dbReference type="InterPro" id="IPR011990">
    <property type="entry name" value="TPR-like_helical_dom_sf"/>
</dbReference>
<feature type="transmembrane region" description="Helical" evidence="5">
    <location>
        <begin position="601"/>
        <end position="623"/>
    </location>
</feature>
<feature type="transmembrane region" description="Helical" evidence="5">
    <location>
        <begin position="568"/>
        <end position="589"/>
    </location>
</feature>
<dbReference type="eggNOG" id="COG3391">
    <property type="taxonomic scope" value="Bacteria"/>
</dbReference>
<feature type="transmembrane region" description="Helical" evidence="5">
    <location>
        <begin position="459"/>
        <end position="479"/>
    </location>
</feature>
<evidence type="ECO:0000256" key="6">
    <source>
        <dbReference type="SAM" id="SignalP"/>
    </source>
</evidence>
<keyword evidence="4 5" id="KW-0472">Membrane</keyword>
<sequence>MMKKLMRQSKVLFIMITVMVIASLTTTNLVAQSANTASPYYTYTQDSNGRLIKTTEAYTPSIQIRDAGGVKFERPEHIFVDENDYVYITDSLEDTVYVLDENYDYVTKITHDNFSFPISSFVTENEVYVLDKRTKEINVFDKNELLTNNQVVLIKTIGKPSHPIFQEPEEGEDREEYKYQPINLVVDIRGNIYIRATSSPNGLIMLDEDGRFMTFFGGNPVRIPLTERVRSWFLTETQEEKLKKQNETEENSMPYISNVAIDQKGYIYTVTSALKNNPIKKFNVSGTNYFKTDIGIKTMNSIWVGQYNNVYAVSSKGYIFEYDRNGNLLFLFGGKDFTSGRVGLLTTPVSVAANSKDQLLVLDQADSLIQVYEPTPFTNSIHTALDEYQTGNYESSREKWQYILQYNSLFDYAHIGLGDAFMRENNYDDAYREYNYANDSEGMSDAYWGIRQEWMKDNLSVVFMVIVILIVLRVAYGILNKFYGLKERRQNIVSKLRDKSRTFDELLYIFEFLKQPFDGFYSIKRENRVSIKTSTIIYLLLGAVYVLNYRYANLLFVPKIGVNIGYELFILIFIVTLWVISNYLVCAISDGEGSFKNVYNATAYSLTPILLIMPINILISNVITYQEKVFYDFGYLVITIWTGFLMFFMIKDVHNYNVLETLWIIAKSLFTMLILGLFLFIINALSGQMLGIIQEIVTEVINR</sequence>
<evidence type="ECO:0000256" key="2">
    <source>
        <dbReference type="ARBA" id="ARBA00022692"/>
    </source>
</evidence>
<proteinExistence type="predicted"/>
<dbReference type="GO" id="GO:0043161">
    <property type="term" value="P:proteasome-mediated ubiquitin-dependent protein catabolic process"/>
    <property type="evidence" value="ECO:0007669"/>
    <property type="project" value="TreeGrafter"/>
</dbReference>
<keyword evidence="8" id="KW-0449">Lipoprotein</keyword>
<comment type="caution">
    <text evidence="8">The sequence shown here is derived from an EMBL/GenBank/DDBJ whole genome shotgun (WGS) entry which is preliminary data.</text>
</comment>
<evidence type="ECO:0000313" key="9">
    <source>
        <dbReference type="Proteomes" id="UP000005707"/>
    </source>
</evidence>
<dbReference type="InterPro" id="IPR050952">
    <property type="entry name" value="TRIM-NHL_E3_ligases"/>
</dbReference>
<dbReference type="EMBL" id="AFNU02000002">
    <property type="protein sequence ID" value="ERJ13063.1"/>
    <property type="molecule type" value="Genomic_DNA"/>
</dbReference>
<evidence type="ECO:0000259" key="7">
    <source>
        <dbReference type="Pfam" id="PF04893"/>
    </source>
</evidence>
<gene>
    <name evidence="8" type="ORF">HLPCO_000672</name>
</gene>
<evidence type="ECO:0000256" key="1">
    <source>
        <dbReference type="ARBA" id="ARBA00004141"/>
    </source>
</evidence>
<protein>
    <submittedName>
        <fullName evidence="8">NHL repeat domain lipoprotein</fullName>
    </submittedName>
</protein>
<keyword evidence="9" id="KW-1185">Reference proteome</keyword>
<dbReference type="AlphaFoldDB" id="U2EDK4"/>
<feature type="domain" description="Yip1" evidence="7">
    <location>
        <begin position="511"/>
        <end position="679"/>
    </location>
</feature>
<name>U2EDK4_9MOLU</name>
<keyword evidence="3 5" id="KW-1133">Transmembrane helix</keyword>
<dbReference type="SUPFAM" id="SSF48452">
    <property type="entry name" value="TPR-like"/>
    <property type="match status" value="1"/>
</dbReference>